<accession>A0A3P6RPB2</accession>
<dbReference type="PANTHER" id="PTHR10640:SF7">
    <property type="entry name" value="METHYLTHIORIBULOSE-1-PHOSPHATE DEHYDRATASE"/>
    <property type="match status" value="1"/>
</dbReference>
<dbReference type="GO" id="GO:0019509">
    <property type="term" value="P:L-methionine salvage from methylthioadenosine"/>
    <property type="evidence" value="ECO:0007669"/>
    <property type="project" value="TreeGrafter"/>
</dbReference>
<proteinExistence type="inferred from homology"/>
<gene>
    <name evidence="3" type="ORF">CGOC_LOCUS5234</name>
</gene>
<dbReference type="PANTHER" id="PTHR10640">
    <property type="entry name" value="METHYLTHIORIBULOSE-1-PHOSPHATE DEHYDRATASE"/>
    <property type="match status" value="1"/>
</dbReference>
<dbReference type="InterPro" id="IPR036409">
    <property type="entry name" value="Aldolase_II/adducin_N_sf"/>
</dbReference>
<keyword evidence="4" id="KW-1185">Reference proteome</keyword>
<evidence type="ECO:0000259" key="2">
    <source>
        <dbReference type="Pfam" id="PF00596"/>
    </source>
</evidence>
<dbReference type="GO" id="GO:0005737">
    <property type="term" value="C:cytoplasm"/>
    <property type="evidence" value="ECO:0007669"/>
    <property type="project" value="TreeGrafter"/>
</dbReference>
<reference evidence="3 4" key="1">
    <citation type="submission" date="2018-11" db="EMBL/GenBank/DDBJ databases">
        <authorList>
            <consortium name="Pathogen Informatics"/>
        </authorList>
    </citation>
    <scope>NUCLEOTIDE SEQUENCE [LARGE SCALE GENOMIC DNA]</scope>
</reference>
<evidence type="ECO:0000256" key="1">
    <source>
        <dbReference type="ARBA" id="ARBA00006274"/>
    </source>
</evidence>
<dbReference type="InterPro" id="IPR001303">
    <property type="entry name" value="Aldolase_II/adducin_N"/>
</dbReference>
<sequence>MYQNDHNRNKQLVLILGVYDPFTGKNLNYDDILTIPIIENQTKEEHLLPALDECLKANQRACAVLVRNHGLFVWGTTWEKAKIMAECIDYLLDLAIDMIRYGIPLVKDSVMEGSAHPDEEYRHIFYQ</sequence>
<protein>
    <recommendedName>
        <fullName evidence="2">Class II aldolase/adducin N-terminal domain-containing protein</fullName>
    </recommendedName>
</protein>
<dbReference type="OrthoDB" id="191080at2759"/>
<dbReference type="SUPFAM" id="SSF53639">
    <property type="entry name" value="AraD/HMP-PK domain-like"/>
    <property type="match status" value="1"/>
</dbReference>
<name>A0A3P6RPB2_CYLGO</name>
<organism evidence="3 4">
    <name type="scientific">Cylicostephanus goldi</name>
    <name type="common">Nematode worm</name>
    <dbReference type="NCBI Taxonomy" id="71465"/>
    <lineage>
        <taxon>Eukaryota</taxon>
        <taxon>Metazoa</taxon>
        <taxon>Ecdysozoa</taxon>
        <taxon>Nematoda</taxon>
        <taxon>Chromadorea</taxon>
        <taxon>Rhabditida</taxon>
        <taxon>Rhabditina</taxon>
        <taxon>Rhabditomorpha</taxon>
        <taxon>Strongyloidea</taxon>
        <taxon>Strongylidae</taxon>
        <taxon>Cylicostephanus</taxon>
    </lineage>
</organism>
<dbReference type="GO" id="GO:0046570">
    <property type="term" value="F:methylthioribulose 1-phosphate dehydratase activity"/>
    <property type="evidence" value="ECO:0007669"/>
    <property type="project" value="TreeGrafter"/>
</dbReference>
<comment type="similarity">
    <text evidence="1">Belongs to the aldolase class II family. Adducin subfamily.</text>
</comment>
<dbReference type="Pfam" id="PF00596">
    <property type="entry name" value="Aldolase_II"/>
    <property type="match status" value="1"/>
</dbReference>
<feature type="domain" description="Class II aldolase/adducin N-terminal" evidence="2">
    <location>
        <begin position="33"/>
        <end position="95"/>
    </location>
</feature>
<dbReference type="EMBL" id="UYRV01015594">
    <property type="protein sequence ID" value="VDK61187.1"/>
    <property type="molecule type" value="Genomic_DNA"/>
</dbReference>
<dbReference type="Proteomes" id="UP000271889">
    <property type="component" value="Unassembled WGS sequence"/>
</dbReference>
<dbReference type="AlphaFoldDB" id="A0A3P6RPB2"/>
<evidence type="ECO:0000313" key="3">
    <source>
        <dbReference type="EMBL" id="VDK61187.1"/>
    </source>
</evidence>
<dbReference type="Gene3D" id="3.40.225.10">
    <property type="entry name" value="Class II aldolase/adducin N-terminal domain"/>
    <property type="match status" value="1"/>
</dbReference>
<evidence type="ECO:0000313" key="4">
    <source>
        <dbReference type="Proteomes" id="UP000271889"/>
    </source>
</evidence>